<keyword evidence="2" id="KW-0812">Transmembrane</keyword>
<proteinExistence type="predicted"/>
<evidence type="ECO:0000256" key="1">
    <source>
        <dbReference type="SAM" id="MobiDB-lite"/>
    </source>
</evidence>
<keyword evidence="2" id="KW-1133">Transmembrane helix</keyword>
<evidence type="ECO:0000313" key="4">
    <source>
        <dbReference type="Proteomes" id="UP000606870"/>
    </source>
</evidence>
<evidence type="ECO:0000256" key="2">
    <source>
        <dbReference type="SAM" id="Phobius"/>
    </source>
</evidence>
<gene>
    <name evidence="3" type="ORF">H8J70_10785</name>
</gene>
<comment type="caution">
    <text evidence="3">The sequence shown here is derived from an EMBL/GenBank/DDBJ whole genome shotgun (WGS) entry which is preliminary data.</text>
</comment>
<sequence length="68" mass="7928">MAGSIKDEPNVRPMRVRRRRRIVRVPSEPQQPPRRKRPQQKLNSGTLIRIISIAIMAGIMAYLILHMK</sequence>
<dbReference type="EMBL" id="JACOGK010000038">
    <property type="protein sequence ID" value="MBC3537726.1"/>
    <property type="molecule type" value="Genomic_DNA"/>
</dbReference>
<feature type="region of interest" description="Disordered" evidence="1">
    <location>
        <begin position="1"/>
        <end position="41"/>
    </location>
</feature>
<organism evidence="3 4">
    <name type="scientific">Megasphaera hominis</name>
    <dbReference type="NCBI Taxonomy" id="159836"/>
    <lineage>
        <taxon>Bacteria</taxon>
        <taxon>Bacillati</taxon>
        <taxon>Bacillota</taxon>
        <taxon>Negativicutes</taxon>
        <taxon>Veillonellales</taxon>
        <taxon>Veillonellaceae</taxon>
        <taxon>Megasphaera</taxon>
    </lineage>
</organism>
<accession>A0ABR6VMQ4</accession>
<feature type="transmembrane region" description="Helical" evidence="2">
    <location>
        <begin position="46"/>
        <end position="65"/>
    </location>
</feature>
<dbReference type="Proteomes" id="UP000606870">
    <property type="component" value="Unassembled WGS sequence"/>
</dbReference>
<evidence type="ECO:0000313" key="3">
    <source>
        <dbReference type="EMBL" id="MBC3537726.1"/>
    </source>
</evidence>
<reference evidence="3 4" key="1">
    <citation type="submission" date="2020-08" db="EMBL/GenBank/DDBJ databases">
        <authorList>
            <person name="Liu C."/>
            <person name="Sun Q."/>
        </authorList>
    </citation>
    <scope>NUCLEOTIDE SEQUENCE [LARGE SCALE GENOMIC DNA]</scope>
    <source>
        <strain evidence="3 4">NSJ-59</strain>
    </source>
</reference>
<feature type="compositionally biased region" description="Basic and acidic residues" evidence="1">
    <location>
        <begin position="1"/>
        <end position="10"/>
    </location>
</feature>
<keyword evidence="4" id="KW-1185">Reference proteome</keyword>
<dbReference type="RefSeq" id="WP_186504299.1">
    <property type="nucleotide sequence ID" value="NZ_JACOGK010000038.1"/>
</dbReference>
<name>A0ABR6VMQ4_9FIRM</name>
<protein>
    <submittedName>
        <fullName evidence="3">Uncharacterized protein</fullName>
    </submittedName>
</protein>
<keyword evidence="2" id="KW-0472">Membrane</keyword>
<feature type="compositionally biased region" description="Basic residues" evidence="1">
    <location>
        <begin position="14"/>
        <end position="23"/>
    </location>
</feature>